<feature type="compositionally biased region" description="Basic and acidic residues" evidence="1">
    <location>
        <begin position="1"/>
        <end position="19"/>
    </location>
</feature>
<evidence type="ECO:0000313" key="3">
    <source>
        <dbReference type="Proteomes" id="UP000257109"/>
    </source>
</evidence>
<dbReference type="PANTHER" id="PTHR35046:SF9">
    <property type="entry name" value="RNA-DIRECTED DNA POLYMERASE"/>
    <property type="match status" value="1"/>
</dbReference>
<dbReference type="EMBL" id="QJKJ01009211">
    <property type="protein sequence ID" value="RDX77304.1"/>
    <property type="molecule type" value="Genomic_DNA"/>
</dbReference>
<dbReference type="AlphaFoldDB" id="A0A371FG51"/>
<feature type="region of interest" description="Disordered" evidence="1">
    <location>
        <begin position="154"/>
        <end position="173"/>
    </location>
</feature>
<evidence type="ECO:0000256" key="1">
    <source>
        <dbReference type="SAM" id="MobiDB-lite"/>
    </source>
</evidence>
<evidence type="ECO:0000313" key="2">
    <source>
        <dbReference type="EMBL" id="RDX77304.1"/>
    </source>
</evidence>
<feature type="compositionally biased region" description="Basic and acidic residues" evidence="1">
    <location>
        <begin position="86"/>
        <end position="98"/>
    </location>
</feature>
<gene>
    <name evidence="2" type="ORF">CR513_42592</name>
</gene>
<accession>A0A371FG51</accession>
<evidence type="ECO:0008006" key="4">
    <source>
        <dbReference type="Google" id="ProtNLM"/>
    </source>
</evidence>
<keyword evidence="3" id="KW-1185">Reference proteome</keyword>
<name>A0A371FG51_MUCPR</name>
<feature type="compositionally biased region" description="Low complexity" evidence="1">
    <location>
        <begin position="162"/>
        <end position="173"/>
    </location>
</feature>
<sequence length="213" mass="24572">MSDRYERSTKVRRHKEEPRSGPIEGLKCKIPPFLGDGNVETYLEWETKMDQNLECFEYELTKVRLVTFEFGEYTLVWWNQFVGDGKDKERERPRKNNNLEKGSVPSQGQKEEATPPNLSSSRSSSIKCFKCFGKGHIVSQCSNRRTLDLRDDGHIESESSHEASSSCSEVEFSSESSHYERDLLMGRRLMSSLVGKDSDSQRKNIFHSRCLVM</sequence>
<dbReference type="Proteomes" id="UP000257109">
    <property type="component" value="Unassembled WGS sequence"/>
</dbReference>
<comment type="caution">
    <text evidence="2">The sequence shown here is derived from an EMBL/GenBank/DDBJ whole genome shotgun (WGS) entry which is preliminary data.</text>
</comment>
<reference evidence="2" key="1">
    <citation type="submission" date="2018-05" db="EMBL/GenBank/DDBJ databases">
        <title>Draft genome of Mucuna pruriens seed.</title>
        <authorList>
            <person name="Nnadi N.E."/>
            <person name="Vos R."/>
            <person name="Hasami M.H."/>
            <person name="Devisetty U.K."/>
            <person name="Aguiy J.C."/>
        </authorList>
    </citation>
    <scope>NUCLEOTIDE SEQUENCE [LARGE SCALE GENOMIC DNA]</scope>
    <source>
        <strain evidence="2">JCA_2017</strain>
    </source>
</reference>
<protein>
    <recommendedName>
        <fullName evidence="4">CCHC-type domain-containing protein</fullName>
    </recommendedName>
</protein>
<dbReference type="PANTHER" id="PTHR35046">
    <property type="entry name" value="ZINC KNUCKLE (CCHC-TYPE) FAMILY PROTEIN"/>
    <property type="match status" value="1"/>
</dbReference>
<feature type="region of interest" description="Disordered" evidence="1">
    <location>
        <begin position="1"/>
        <end position="25"/>
    </location>
</feature>
<dbReference type="OrthoDB" id="1719899at2759"/>
<proteinExistence type="predicted"/>
<feature type="non-terminal residue" evidence="2">
    <location>
        <position position="1"/>
    </location>
</feature>
<feature type="region of interest" description="Disordered" evidence="1">
    <location>
        <begin position="86"/>
        <end position="124"/>
    </location>
</feature>
<organism evidence="2 3">
    <name type="scientific">Mucuna pruriens</name>
    <name type="common">Velvet bean</name>
    <name type="synonym">Dolichos pruriens</name>
    <dbReference type="NCBI Taxonomy" id="157652"/>
    <lineage>
        <taxon>Eukaryota</taxon>
        <taxon>Viridiplantae</taxon>
        <taxon>Streptophyta</taxon>
        <taxon>Embryophyta</taxon>
        <taxon>Tracheophyta</taxon>
        <taxon>Spermatophyta</taxon>
        <taxon>Magnoliopsida</taxon>
        <taxon>eudicotyledons</taxon>
        <taxon>Gunneridae</taxon>
        <taxon>Pentapetalae</taxon>
        <taxon>rosids</taxon>
        <taxon>fabids</taxon>
        <taxon>Fabales</taxon>
        <taxon>Fabaceae</taxon>
        <taxon>Papilionoideae</taxon>
        <taxon>50 kb inversion clade</taxon>
        <taxon>NPAAA clade</taxon>
        <taxon>indigoferoid/millettioid clade</taxon>
        <taxon>Phaseoleae</taxon>
        <taxon>Mucuna</taxon>
    </lineage>
</organism>